<sequence>MTIDRVACLVLLFSAACGQAQAALLVTTQDDSVANDGQCSLREAISAANSNLASGSAAGECGRGQPPPFDRIDLPLGTYRLERTGTPEDGNVSGDLDVRRNGIEIVGAGADSTIVRGDRNERVFDIAAGLAAPAAGSAGVLLRGVTVRNGGDSSGGAVRTAPGWPLRIEACAIANNSAGFAGGIAAQGPLSIDASTFHGNSTTAAGGQGGGALYYSGSTTAQIRNTTFNANQSLTDGSAALFAGPARLNNVTAAGNTADADADDSGDGAIVAQAPVELANSLLAANIDFSLIVGGSNNPDCVGSSANLLSLGHNLIGNPASLCLLLAQAGDQIGSAAQPLNPRLLPLAPNGGPTETQMPAANSSAVDRGAATGAALPCESSDQRGVARPLGAACDIGAVESDDRIFANGFDAA</sequence>
<evidence type="ECO:0000313" key="4">
    <source>
        <dbReference type="Proteomes" id="UP000295293"/>
    </source>
</evidence>
<dbReference type="InterPro" id="IPR012334">
    <property type="entry name" value="Pectin_lyas_fold"/>
</dbReference>
<dbReference type="SUPFAM" id="SSF51126">
    <property type="entry name" value="Pectin lyase-like"/>
    <property type="match status" value="1"/>
</dbReference>
<name>A0A4R6YN26_9GAMM</name>
<gene>
    <name evidence="3" type="ORF">DFR29_11826</name>
</gene>
<feature type="signal peptide" evidence="2">
    <location>
        <begin position="1"/>
        <end position="22"/>
    </location>
</feature>
<dbReference type="InterPro" id="IPR059226">
    <property type="entry name" value="Choice_anch_Q_dom"/>
</dbReference>
<evidence type="ECO:0000256" key="2">
    <source>
        <dbReference type="SAM" id="SignalP"/>
    </source>
</evidence>
<dbReference type="OrthoDB" id="5772876at2"/>
<keyword evidence="2" id="KW-0732">Signal</keyword>
<dbReference type="InterPro" id="IPR011050">
    <property type="entry name" value="Pectin_lyase_fold/virulence"/>
</dbReference>
<feature type="chain" id="PRO_5020488893" evidence="2">
    <location>
        <begin position="23"/>
        <end position="413"/>
    </location>
</feature>
<accession>A0A4R6YN26</accession>
<dbReference type="NCBIfam" id="TIGR04214">
    <property type="entry name" value="CSLREA_Nterm"/>
    <property type="match status" value="1"/>
</dbReference>
<proteinExistence type="predicted"/>
<dbReference type="InterPro" id="IPR026457">
    <property type="entry name" value="CSLREA_Nterm"/>
</dbReference>
<feature type="region of interest" description="Disordered" evidence="1">
    <location>
        <begin position="347"/>
        <end position="366"/>
    </location>
</feature>
<dbReference type="PROSITE" id="PS51257">
    <property type="entry name" value="PROKAR_LIPOPROTEIN"/>
    <property type="match status" value="1"/>
</dbReference>
<dbReference type="Gene3D" id="2.160.20.10">
    <property type="entry name" value="Single-stranded right-handed beta-helix, Pectin lyase-like"/>
    <property type="match status" value="1"/>
</dbReference>
<evidence type="ECO:0000256" key="1">
    <source>
        <dbReference type="SAM" id="MobiDB-lite"/>
    </source>
</evidence>
<feature type="compositionally biased region" description="Polar residues" evidence="1">
    <location>
        <begin position="354"/>
        <end position="365"/>
    </location>
</feature>
<keyword evidence="4" id="KW-1185">Reference proteome</keyword>
<evidence type="ECO:0000313" key="3">
    <source>
        <dbReference type="EMBL" id="TDR38883.1"/>
    </source>
</evidence>
<dbReference type="RefSeq" id="WP_133821105.1">
    <property type="nucleotide sequence ID" value="NZ_SNZH01000018.1"/>
</dbReference>
<organism evidence="3 4">
    <name type="scientific">Tahibacter aquaticus</name>
    <dbReference type="NCBI Taxonomy" id="520092"/>
    <lineage>
        <taxon>Bacteria</taxon>
        <taxon>Pseudomonadati</taxon>
        <taxon>Pseudomonadota</taxon>
        <taxon>Gammaproteobacteria</taxon>
        <taxon>Lysobacterales</taxon>
        <taxon>Rhodanobacteraceae</taxon>
        <taxon>Tahibacter</taxon>
    </lineage>
</organism>
<reference evidence="3 4" key="1">
    <citation type="submission" date="2019-03" db="EMBL/GenBank/DDBJ databases">
        <title>Genomic Encyclopedia of Type Strains, Phase IV (KMG-IV): sequencing the most valuable type-strain genomes for metagenomic binning, comparative biology and taxonomic classification.</title>
        <authorList>
            <person name="Goeker M."/>
        </authorList>
    </citation>
    <scope>NUCLEOTIDE SEQUENCE [LARGE SCALE GENOMIC DNA]</scope>
    <source>
        <strain evidence="3 4">DSM 21667</strain>
    </source>
</reference>
<dbReference type="EMBL" id="SNZH01000018">
    <property type="protein sequence ID" value="TDR38883.1"/>
    <property type="molecule type" value="Genomic_DNA"/>
</dbReference>
<protein>
    <submittedName>
        <fullName evidence="3">CSLREA domain-containing protein</fullName>
    </submittedName>
</protein>
<dbReference type="NCBIfam" id="NF041518">
    <property type="entry name" value="choice_anch_Q"/>
    <property type="match status" value="1"/>
</dbReference>
<dbReference type="AlphaFoldDB" id="A0A4R6YN26"/>
<comment type="caution">
    <text evidence="3">The sequence shown here is derived from an EMBL/GenBank/DDBJ whole genome shotgun (WGS) entry which is preliminary data.</text>
</comment>
<dbReference type="Proteomes" id="UP000295293">
    <property type="component" value="Unassembled WGS sequence"/>
</dbReference>